<dbReference type="AlphaFoldDB" id="A0AAJ6VX34"/>
<protein>
    <submittedName>
        <fullName evidence="3">Uncharacterized protein LOC100897386</fullName>
    </submittedName>
</protein>
<dbReference type="GeneID" id="100897386"/>
<gene>
    <name evidence="3" type="primary">LOC100897386</name>
</gene>
<feature type="region of interest" description="Disordered" evidence="1">
    <location>
        <begin position="216"/>
        <end position="236"/>
    </location>
</feature>
<keyword evidence="2" id="KW-1185">Reference proteome</keyword>
<dbReference type="RefSeq" id="XP_003741711.1">
    <property type="nucleotide sequence ID" value="XM_003741663.1"/>
</dbReference>
<reference evidence="3" key="1">
    <citation type="submission" date="2025-08" db="UniProtKB">
        <authorList>
            <consortium name="RefSeq"/>
        </authorList>
    </citation>
    <scope>IDENTIFICATION</scope>
</reference>
<dbReference type="KEGG" id="goe:100897386"/>
<evidence type="ECO:0000256" key="1">
    <source>
        <dbReference type="SAM" id="MobiDB-lite"/>
    </source>
</evidence>
<evidence type="ECO:0000313" key="3">
    <source>
        <dbReference type="RefSeq" id="XP_003741711.1"/>
    </source>
</evidence>
<name>A0AAJ6VX34_9ACAR</name>
<feature type="compositionally biased region" description="Basic residues" evidence="1">
    <location>
        <begin position="265"/>
        <end position="277"/>
    </location>
</feature>
<dbReference type="Proteomes" id="UP000694867">
    <property type="component" value="Unplaced"/>
</dbReference>
<sequence length="286" mass="32312">MADGAFSCDPVQAKLPYDEASQCRSKFLQRVSRLPFVDRTVTCTTGSYRELKETVPSIIRWMILSAEMTTLRLYEKMISTLHDLPLSLDYADKIACHGLDALENLGGKVYTASTVLRSTVERIKLSARRRRRSLEDLKSRLTDRWTRVALAHMPEIAIKVYGELREYRIVDMRKYQGELPISTEKVVADEVTKREQESRRNEDLNAEGSITVHVNCSTPDRDDGIAEAPSVGESEGFLDVAREANGDSGLEHSCEIETCGDAAPKKKSRNRRRRKKSTSQPEDLIS</sequence>
<organism evidence="2 3">
    <name type="scientific">Galendromus occidentalis</name>
    <name type="common">western predatory mite</name>
    <dbReference type="NCBI Taxonomy" id="34638"/>
    <lineage>
        <taxon>Eukaryota</taxon>
        <taxon>Metazoa</taxon>
        <taxon>Ecdysozoa</taxon>
        <taxon>Arthropoda</taxon>
        <taxon>Chelicerata</taxon>
        <taxon>Arachnida</taxon>
        <taxon>Acari</taxon>
        <taxon>Parasitiformes</taxon>
        <taxon>Mesostigmata</taxon>
        <taxon>Gamasina</taxon>
        <taxon>Phytoseioidea</taxon>
        <taxon>Phytoseiidae</taxon>
        <taxon>Typhlodrominae</taxon>
        <taxon>Galendromus</taxon>
    </lineage>
</organism>
<accession>A0AAJ6VX34</accession>
<proteinExistence type="predicted"/>
<evidence type="ECO:0000313" key="2">
    <source>
        <dbReference type="Proteomes" id="UP000694867"/>
    </source>
</evidence>
<feature type="region of interest" description="Disordered" evidence="1">
    <location>
        <begin position="259"/>
        <end position="286"/>
    </location>
</feature>